<dbReference type="Proteomes" id="UP000041254">
    <property type="component" value="Unassembled WGS sequence"/>
</dbReference>
<evidence type="ECO:0000313" key="3">
    <source>
        <dbReference type="EMBL" id="CEL97853.1"/>
    </source>
</evidence>
<accession>A0A0G4ELZ2</accession>
<feature type="region of interest" description="Disordered" evidence="2">
    <location>
        <begin position="62"/>
        <end position="91"/>
    </location>
</feature>
<sequence>MLIGRVKELESDVERERGMNEKLVEEVREATGESSRLAEDKSRLQAEVARREAIIDGLAAKGRRSQPANIGPHARQTMDCRAANPTPSANT</sequence>
<dbReference type="EMBL" id="CDMY01000257">
    <property type="protein sequence ID" value="CEL97853.1"/>
    <property type="molecule type" value="Genomic_DNA"/>
</dbReference>
<dbReference type="AlphaFoldDB" id="A0A0G4ELZ2"/>
<gene>
    <name evidence="3" type="ORF">Vbra_5104</name>
</gene>
<name>A0A0G4ELZ2_VITBC</name>
<keyword evidence="1" id="KW-0175">Coiled coil</keyword>
<protein>
    <submittedName>
        <fullName evidence="3">Uncharacterized protein</fullName>
    </submittedName>
</protein>
<dbReference type="InParanoid" id="A0A0G4ELZ2"/>
<evidence type="ECO:0000256" key="2">
    <source>
        <dbReference type="SAM" id="MobiDB-lite"/>
    </source>
</evidence>
<organism evidence="3 4">
    <name type="scientific">Vitrella brassicaformis (strain CCMP3155)</name>
    <dbReference type="NCBI Taxonomy" id="1169540"/>
    <lineage>
        <taxon>Eukaryota</taxon>
        <taxon>Sar</taxon>
        <taxon>Alveolata</taxon>
        <taxon>Colpodellida</taxon>
        <taxon>Vitrellaceae</taxon>
        <taxon>Vitrella</taxon>
    </lineage>
</organism>
<feature type="coiled-coil region" evidence="1">
    <location>
        <begin position="6"/>
        <end position="47"/>
    </location>
</feature>
<dbReference type="VEuPathDB" id="CryptoDB:Vbra_5104"/>
<reference evidence="3 4" key="1">
    <citation type="submission" date="2014-11" db="EMBL/GenBank/DDBJ databases">
        <authorList>
            <person name="Zhu J."/>
            <person name="Qi W."/>
            <person name="Song R."/>
        </authorList>
    </citation>
    <scope>NUCLEOTIDE SEQUENCE [LARGE SCALE GENOMIC DNA]</scope>
</reference>
<evidence type="ECO:0000256" key="1">
    <source>
        <dbReference type="SAM" id="Coils"/>
    </source>
</evidence>
<proteinExistence type="predicted"/>
<keyword evidence="4" id="KW-1185">Reference proteome</keyword>
<evidence type="ECO:0000313" key="4">
    <source>
        <dbReference type="Proteomes" id="UP000041254"/>
    </source>
</evidence>